<feature type="compositionally biased region" description="Acidic residues" evidence="1">
    <location>
        <begin position="128"/>
        <end position="150"/>
    </location>
</feature>
<gene>
    <name evidence="3" type="ORF">CCAND38_230043</name>
</gene>
<feature type="chain" id="PRO_5009757877" evidence="2">
    <location>
        <begin position="23"/>
        <end position="150"/>
    </location>
</feature>
<keyword evidence="4" id="KW-1185">Reference proteome</keyword>
<feature type="signal peptide" evidence="2">
    <location>
        <begin position="1"/>
        <end position="22"/>
    </location>
</feature>
<proteinExistence type="predicted"/>
<dbReference type="PROSITE" id="PS51257">
    <property type="entry name" value="PROKAR_LIPOPROTEIN"/>
    <property type="match status" value="1"/>
</dbReference>
<keyword evidence="2" id="KW-0732">Signal</keyword>
<name>A0A0B7HWW6_9FLAO</name>
<evidence type="ECO:0000313" key="4">
    <source>
        <dbReference type="Proteomes" id="UP000045051"/>
    </source>
</evidence>
<evidence type="ECO:0000313" key="3">
    <source>
        <dbReference type="EMBL" id="CEN45259.1"/>
    </source>
</evidence>
<evidence type="ECO:0000256" key="1">
    <source>
        <dbReference type="SAM" id="MobiDB-lite"/>
    </source>
</evidence>
<feature type="region of interest" description="Disordered" evidence="1">
    <location>
        <begin position="117"/>
        <end position="150"/>
    </location>
</feature>
<organism evidence="3 4">
    <name type="scientific">Capnocytophaga canis</name>
    <dbReference type="NCBI Taxonomy" id="1848903"/>
    <lineage>
        <taxon>Bacteria</taxon>
        <taxon>Pseudomonadati</taxon>
        <taxon>Bacteroidota</taxon>
        <taxon>Flavobacteriia</taxon>
        <taxon>Flavobacteriales</taxon>
        <taxon>Flavobacteriaceae</taxon>
        <taxon>Capnocytophaga</taxon>
    </lineage>
</organism>
<dbReference type="AlphaFoldDB" id="A0A0B7HWW6"/>
<dbReference type="RefSeq" id="WP_042343967.1">
    <property type="nucleotide sequence ID" value="NZ_CDOH01000116.1"/>
</dbReference>
<sequence length="150" mass="16896">MRKVFFIATLFVAFLVTSCSNNSPKSVAEKFLTSMENSDFEEAKKYADDSMQQMLGMLSGMGKELPKGNEKKKVTITKVEEDGDNAKAFYKVEGEEEEKSIDLKKVDGKWKVTFNKENSNKENMPNMDDVELGESSLEEVNEEVQEAVGQ</sequence>
<protein>
    <submittedName>
        <fullName evidence="3">Uncharacterized protein</fullName>
    </submittedName>
</protein>
<reference evidence="3 4" key="1">
    <citation type="submission" date="2015-01" db="EMBL/GenBank/DDBJ databases">
        <authorList>
            <person name="MANFREDI Pablo"/>
        </authorList>
    </citation>
    <scope>NUCLEOTIDE SEQUENCE [LARGE SCALE GENOMIC DNA]</scope>
    <source>
        <strain evidence="3 4">CcD38</strain>
    </source>
</reference>
<dbReference type="EMBL" id="CDOI01000133">
    <property type="protein sequence ID" value="CEN45259.1"/>
    <property type="molecule type" value="Genomic_DNA"/>
</dbReference>
<accession>A0A0B7HWW6</accession>
<dbReference type="Proteomes" id="UP000045051">
    <property type="component" value="Unassembled WGS sequence"/>
</dbReference>
<evidence type="ECO:0000256" key="2">
    <source>
        <dbReference type="SAM" id="SignalP"/>
    </source>
</evidence>
<dbReference type="Gene3D" id="3.10.450.50">
    <property type="match status" value="1"/>
</dbReference>